<proteinExistence type="predicted"/>
<keyword evidence="2" id="KW-0812">Transmembrane</keyword>
<organism evidence="3 4">
    <name type="scientific">Nocardioides aestuarii</name>
    <dbReference type="NCBI Taxonomy" id="252231"/>
    <lineage>
        <taxon>Bacteria</taxon>
        <taxon>Bacillati</taxon>
        <taxon>Actinomycetota</taxon>
        <taxon>Actinomycetes</taxon>
        <taxon>Propionibacteriales</taxon>
        <taxon>Nocardioidaceae</taxon>
        <taxon>Nocardioides</taxon>
    </lineage>
</organism>
<feature type="region of interest" description="Disordered" evidence="1">
    <location>
        <begin position="88"/>
        <end position="128"/>
    </location>
</feature>
<keyword evidence="2" id="KW-0472">Membrane</keyword>
<reference evidence="4" key="1">
    <citation type="journal article" date="2019" name="Int. J. Syst. Evol. Microbiol.">
        <title>The Global Catalogue of Microorganisms (GCM) 10K type strain sequencing project: providing services to taxonomists for standard genome sequencing and annotation.</title>
        <authorList>
            <consortium name="The Broad Institute Genomics Platform"/>
            <consortium name="The Broad Institute Genome Sequencing Center for Infectious Disease"/>
            <person name="Wu L."/>
            <person name="Ma J."/>
        </authorList>
    </citation>
    <scope>NUCLEOTIDE SEQUENCE [LARGE SCALE GENOMIC DNA]</scope>
    <source>
        <strain evidence="4">CGMCC 1.12477</strain>
    </source>
</reference>
<name>A0ABW4TKU1_9ACTN</name>
<feature type="compositionally biased region" description="Low complexity" evidence="1">
    <location>
        <begin position="88"/>
        <end position="110"/>
    </location>
</feature>
<dbReference type="EMBL" id="JBHUGD010000003">
    <property type="protein sequence ID" value="MFD1947023.1"/>
    <property type="molecule type" value="Genomic_DNA"/>
</dbReference>
<dbReference type="RefSeq" id="WP_343917732.1">
    <property type="nucleotide sequence ID" value="NZ_BAAAJT010000002.1"/>
</dbReference>
<evidence type="ECO:0000256" key="1">
    <source>
        <dbReference type="SAM" id="MobiDB-lite"/>
    </source>
</evidence>
<sequence length="234" mass="24341">MTDEQSPDDQEQVRRLLAEARHDGPMPDDVAARLDRVIADLADEPRRSATVVRLADRRRRAARMLVAAAAVVAVGVGGAQFVRGLGSSSQSESATAGSAADAPTAEDAAPQDSVGGAQSEVGGEPTRPYELRSQKFSRDAAALQAISGDVDAPDESSDSGKGAASSYADGSLRRATKQAVCTPGDWGRGGFFAVVYDGTPGWMVLRPPAGDTQVADLFLCGSEQAVRSVTLPVR</sequence>
<keyword evidence="2" id="KW-1133">Transmembrane helix</keyword>
<comment type="caution">
    <text evidence="3">The sequence shown here is derived from an EMBL/GenBank/DDBJ whole genome shotgun (WGS) entry which is preliminary data.</text>
</comment>
<feature type="region of interest" description="Disordered" evidence="1">
    <location>
        <begin position="149"/>
        <end position="169"/>
    </location>
</feature>
<dbReference type="Proteomes" id="UP001597351">
    <property type="component" value="Unassembled WGS sequence"/>
</dbReference>
<evidence type="ECO:0000313" key="4">
    <source>
        <dbReference type="Proteomes" id="UP001597351"/>
    </source>
</evidence>
<accession>A0ABW4TKU1</accession>
<keyword evidence="4" id="KW-1185">Reference proteome</keyword>
<gene>
    <name evidence="3" type="ORF">ACFSDE_09470</name>
</gene>
<evidence type="ECO:0000313" key="3">
    <source>
        <dbReference type="EMBL" id="MFD1947023.1"/>
    </source>
</evidence>
<protein>
    <submittedName>
        <fullName evidence="3">Uncharacterized protein</fullName>
    </submittedName>
</protein>
<feature type="transmembrane region" description="Helical" evidence="2">
    <location>
        <begin position="62"/>
        <end position="82"/>
    </location>
</feature>
<evidence type="ECO:0000256" key="2">
    <source>
        <dbReference type="SAM" id="Phobius"/>
    </source>
</evidence>